<feature type="transmembrane region" description="Helical" evidence="1">
    <location>
        <begin position="12"/>
        <end position="33"/>
    </location>
</feature>
<keyword evidence="1" id="KW-0472">Membrane</keyword>
<dbReference type="InterPro" id="IPR012337">
    <property type="entry name" value="RNaseH-like_sf"/>
</dbReference>
<evidence type="ECO:0000256" key="1">
    <source>
        <dbReference type="SAM" id="Phobius"/>
    </source>
</evidence>
<keyword evidence="1" id="KW-0812">Transmembrane</keyword>
<dbReference type="PANTHER" id="PTHR46791">
    <property type="entry name" value="EXPRESSED PROTEIN"/>
    <property type="match status" value="1"/>
</dbReference>
<gene>
    <name evidence="3" type="ORF">CI610_03725</name>
</gene>
<feature type="domain" description="Integrase core" evidence="2">
    <location>
        <begin position="166"/>
        <end position="344"/>
    </location>
</feature>
<proteinExistence type="predicted"/>
<organism evidence="3">
    <name type="scientific">invertebrate metagenome</name>
    <dbReference type="NCBI Taxonomy" id="1711999"/>
    <lineage>
        <taxon>unclassified sequences</taxon>
        <taxon>metagenomes</taxon>
        <taxon>organismal metagenomes</taxon>
    </lineage>
</organism>
<dbReference type="Pfam" id="PF24764">
    <property type="entry name" value="rva_4"/>
    <property type="match status" value="1"/>
</dbReference>
<dbReference type="EMBL" id="NSIT01000717">
    <property type="protein sequence ID" value="PJE77353.1"/>
    <property type="molecule type" value="Genomic_DNA"/>
</dbReference>
<keyword evidence="1" id="KW-1133">Transmembrane helix</keyword>
<name>A0A2H9T2B4_9ZZZZ</name>
<evidence type="ECO:0000313" key="3">
    <source>
        <dbReference type="EMBL" id="PJE77353.1"/>
    </source>
</evidence>
<comment type="caution">
    <text evidence="3">The sequence shown here is derived from an EMBL/GenBank/DDBJ whole genome shotgun (WGS) entry which is preliminary data.</text>
</comment>
<dbReference type="SUPFAM" id="SSF53098">
    <property type="entry name" value="Ribonuclease H-like"/>
    <property type="match status" value="1"/>
</dbReference>
<dbReference type="InterPro" id="IPR058913">
    <property type="entry name" value="Integrase_dom_put"/>
</dbReference>
<dbReference type="AlphaFoldDB" id="A0A2H9T2B4"/>
<accession>A0A2H9T2B4</accession>
<evidence type="ECO:0000259" key="2">
    <source>
        <dbReference type="Pfam" id="PF24764"/>
    </source>
</evidence>
<protein>
    <recommendedName>
        <fullName evidence="2">Integrase core domain-containing protein</fullName>
    </recommendedName>
</protein>
<sequence length="429" mass="50532">MSPIRFRIFEIVLWSFCILQIVLVLSIFLVVAVNGADDPDIFINDDSNLDEMVTFYFNDGYTYYEILGFLLIHHDVVLSLRQLKRILRRQRLRRSNAGAPARDVIRGIRRLRDAGLIDVGYRTVWKLLNTRCGLRVTQFMIRHALRLIDNEGVNNRRSHRLRRRLYYNKGPNFLMHIDGFDKLKPYSIAIHGSIDGFSRRIVWLKAGFTNNNPRYVARFYIDEVLRTMTVPRCIRSDNGTENVIIEDLHKTLRSRHPDAVAGQPVFLKGRSTANQRIEMFWGFLNRHVIQFWKSLFKDLRDSGILQDTYPIHIECVIFCFIGAIQRQLDEFRYIWNRHRIRQQHLSDCYCGILNVLYFQPELFGTSNYSLPVPFEQQDVERVADIYTVPFPKFDCNDDFLQIVELLSDTNRDELVQPRTANEAIRMFTA</sequence>
<reference evidence="3" key="1">
    <citation type="journal article" date="2017" name="Appl. Environ. Microbiol.">
        <title>Molecular characterization of an Endozoicomonas-like organism causing infection in king scallop Pecten maximus L.</title>
        <authorList>
            <person name="Cano I."/>
            <person name="van Aerle R."/>
            <person name="Ross S."/>
            <person name="Verner-Jeffreys D.W."/>
            <person name="Paley R.K."/>
            <person name="Rimmer G."/>
            <person name="Ryder D."/>
            <person name="Hooper P."/>
            <person name="Stone D."/>
            <person name="Feist S.W."/>
        </authorList>
    </citation>
    <scope>NUCLEOTIDE SEQUENCE</scope>
</reference>
<dbReference type="PANTHER" id="PTHR46791:SF13">
    <property type="entry name" value="CLR5 DOMAIN-CONTAINING PROTEIN"/>
    <property type="match status" value="1"/>
</dbReference>